<accession>A0A328ELH7</accession>
<keyword evidence="1" id="KW-0812">Transmembrane</keyword>
<evidence type="ECO:0000313" key="3">
    <source>
        <dbReference type="Proteomes" id="UP000249146"/>
    </source>
</evidence>
<dbReference type="Proteomes" id="UP000249146">
    <property type="component" value="Unassembled WGS sequence"/>
</dbReference>
<proteinExistence type="predicted"/>
<dbReference type="AlphaFoldDB" id="A0A328ELH7"/>
<protein>
    <submittedName>
        <fullName evidence="2">Uncharacterized protein</fullName>
    </submittedName>
</protein>
<sequence length="79" mass="9512">MNFYRELWSRIGGRPWTYILRDFWHKYEGLCILALVAGGAFLGHWLWHNVLWYLLNFTFGYIAGHLFWGKDYIPDQKGD</sequence>
<comment type="caution">
    <text evidence="2">The sequence shown here is derived from an EMBL/GenBank/DDBJ whole genome shotgun (WGS) entry which is preliminary data.</text>
</comment>
<feature type="transmembrane region" description="Helical" evidence="1">
    <location>
        <begin position="27"/>
        <end position="45"/>
    </location>
</feature>
<dbReference type="EMBL" id="QGLC01000009">
    <property type="protein sequence ID" value="RAL69387.1"/>
    <property type="molecule type" value="Genomic_DNA"/>
</dbReference>
<evidence type="ECO:0000313" key="2">
    <source>
        <dbReference type="EMBL" id="RAL69387.1"/>
    </source>
</evidence>
<keyword evidence="1" id="KW-1133">Transmembrane helix</keyword>
<name>A0A328ELH7_9CHLR</name>
<evidence type="ECO:0000256" key="1">
    <source>
        <dbReference type="SAM" id="Phobius"/>
    </source>
</evidence>
<reference evidence="2 3" key="1">
    <citation type="submission" date="2018-05" db="EMBL/GenBank/DDBJ databases">
        <title>Draft genome sequences of Dehalococcoides mccartyi strains RC and KS.</title>
        <authorList>
            <person name="Higgins S.A."/>
            <person name="Padilla-Crespo E."/>
            <person name="Loeffler F.E."/>
        </authorList>
    </citation>
    <scope>NUCLEOTIDE SEQUENCE [LARGE SCALE GENOMIC DNA]</scope>
    <source>
        <strain evidence="2 3">RC</strain>
    </source>
</reference>
<feature type="transmembrane region" description="Helical" evidence="1">
    <location>
        <begin position="51"/>
        <end position="68"/>
    </location>
</feature>
<organism evidence="2 3">
    <name type="scientific">Dehalococcoides mccartyi</name>
    <dbReference type="NCBI Taxonomy" id="61435"/>
    <lineage>
        <taxon>Bacteria</taxon>
        <taxon>Bacillati</taxon>
        <taxon>Chloroflexota</taxon>
        <taxon>Dehalococcoidia</taxon>
        <taxon>Dehalococcoidales</taxon>
        <taxon>Dehalococcoidaceae</taxon>
        <taxon>Dehalococcoides</taxon>
    </lineage>
</organism>
<gene>
    <name evidence="2" type="ORF">C1G87_0325</name>
</gene>
<keyword evidence="1" id="KW-0472">Membrane</keyword>